<dbReference type="GO" id="GO:0000981">
    <property type="term" value="F:DNA-binding transcription factor activity, RNA polymerase II-specific"/>
    <property type="evidence" value="ECO:0007669"/>
    <property type="project" value="TreeGrafter"/>
</dbReference>
<feature type="region of interest" description="Disordered" evidence="8">
    <location>
        <begin position="416"/>
        <end position="493"/>
    </location>
</feature>
<gene>
    <name evidence="10" type="primary">TCF3</name>
</gene>
<dbReference type="CDD" id="cd18943">
    <property type="entry name" value="bHLH_E-protein_E47-like"/>
    <property type="match status" value="1"/>
</dbReference>
<evidence type="ECO:0000256" key="1">
    <source>
        <dbReference type="ARBA" id="ARBA00004123"/>
    </source>
</evidence>
<sequence length="603" mass="63725">MNQQQQRMAAVGTDKELSDLLDFSMMFPLPVANGKNRPTTLASTQFGGSGKSSERASYSTFGRDTGMPGLNQPGFLPSEMGIASPSTLSPTGGKGGAQYFSYPNNPRRRGAESSIDGQPKKVRKVPPGLPSSVYPSNSGDDYSRDPAGYTPSKPPSTVYPGAFYMTDGLHNSADLWSSPGAMSQSSYGAMLGSSSSPLPQSSGFNSLHQHERMNYQLHSGEVNGGLPSVPGFSSAPAAYGVSSHTPPISGTDTIMGNRGTTAGSSGDALGKALASVRLPAPSSGSRGHGRSPALRLSPGSSQWPRAGGAGALSPSYEGSLHTLQNKMEDRLDEAIHVLRNHAVGQTSAMASNHGDMHGLLGSAPAHSAAVGSLGQAFPASVMALGSRHPSLVGGGHPEDGLSSTPSLLHNHVTLASQPSSLPELSRQQDTYSLSGGLGRSSVSSGTSEIKREEKEDEENTSVADNSEEEKKELKPSRTRTSSTDEALSLEDKDLRDRERRMANNARERVRVRDINEAFKELGRMCQMHLKTDKAQTKLIILQQAVQVILGLEQQVRERNLNPKAACLKRREEEKVSGVVGDPQMTLSASHPGLGDGHNPVGHM</sequence>
<feature type="domain" description="BHLH" evidence="9">
    <location>
        <begin position="498"/>
        <end position="551"/>
    </location>
</feature>
<keyword evidence="11" id="KW-1185">Reference proteome</keyword>
<comment type="subcellular location">
    <subcellularLocation>
        <location evidence="1">Nucleus</location>
    </subcellularLocation>
</comment>
<reference evidence="10" key="2">
    <citation type="submission" date="2025-09" db="UniProtKB">
        <authorList>
            <consortium name="Ensembl"/>
        </authorList>
    </citation>
    <scope>IDENTIFICATION</scope>
</reference>
<feature type="compositionally biased region" description="Polar residues" evidence="8">
    <location>
        <begin position="416"/>
        <end position="431"/>
    </location>
</feature>
<evidence type="ECO:0000259" key="9">
    <source>
        <dbReference type="PROSITE" id="PS50888"/>
    </source>
</evidence>
<evidence type="ECO:0000256" key="8">
    <source>
        <dbReference type="SAM" id="MobiDB-lite"/>
    </source>
</evidence>
<dbReference type="InterPro" id="IPR011598">
    <property type="entry name" value="bHLH_dom"/>
</dbReference>
<name>A0A8D2QKD9_ZONAL</name>
<dbReference type="PANTHER" id="PTHR11793">
    <property type="entry name" value="BASIC HELIX-LOOP-HELIX TRANSCRIPTION FACTOR"/>
    <property type="match status" value="1"/>
</dbReference>
<dbReference type="SUPFAM" id="SSF47459">
    <property type="entry name" value="HLH, helix-loop-helix DNA-binding domain"/>
    <property type="match status" value="1"/>
</dbReference>
<dbReference type="PANTHER" id="PTHR11793:SF7">
    <property type="entry name" value="TRANSCRIPTION FACTOR E2-ALPHA"/>
    <property type="match status" value="1"/>
</dbReference>
<feature type="region of interest" description="Disordered" evidence="8">
    <location>
        <begin position="32"/>
        <end position="154"/>
    </location>
</feature>
<evidence type="ECO:0000256" key="2">
    <source>
        <dbReference type="ARBA" id="ARBA00023015"/>
    </source>
</evidence>
<proteinExistence type="predicted"/>
<dbReference type="SMART" id="SM00353">
    <property type="entry name" value="HLH"/>
    <property type="match status" value="1"/>
</dbReference>
<dbReference type="Pfam" id="PF00010">
    <property type="entry name" value="HLH"/>
    <property type="match status" value="1"/>
</dbReference>
<keyword evidence="2" id="KW-0805">Transcription regulation</keyword>
<dbReference type="InterPro" id="IPR036638">
    <property type="entry name" value="HLH_DNA-bd_sf"/>
</dbReference>
<keyword evidence="5" id="KW-0539">Nucleus</keyword>
<evidence type="ECO:0000256" key="6">
    <source>
        <dbReference type="ARBA" id="ARBA00041064"/>
    </source>
</evidence>
<dbReference type="PROSITE" id="PS50888">
    <property type="entry name" value="BHLH"/>
    <property type="match status" value="1"/>
</dbReference>
<evidence type="ECO:0000313" key="10">
    <source>
        <dbReference type="Ensembl" id="ENSZALP00000022182.1"/>
    </source>
</evidence>
<dbReference type="GO" id="GO:0000978">
    <property type="term" value="F:RNA polymerase II cis-regulatory region sequence-specific DNA binding"/>
    <property type="evidence" value="ECO:0007669"/>
    <property type="project" value="TreeGrafter"/>
</dbReference>
<organism evidence="10 11">
    <name type="scientific">Zonotrichia albicollis</name>
    <name type="common">White-throated sparrow</name>
    <name type="synonym">Fringilla albicollis</name>
    <dbReference type="NCBI Taxonomy" id="44394"/>
    <lineage>
        <taxon>Eukaryota</taxon>
        <taxon>Metazoa</taxon>
        <taxon>Chordata</taxon>
        <taxon>Craniata</taxon>
        <taxon>Vertebrata</taxon>
        <taxon>Euteleostomi</taxon>
        <taxon>Archelosauria</taxon>
        <taxon>Archosauria</taxon>
        <taxon>Dinosauria</taxon>
        <taxon>Saurischia</taxon>
        <taxon>Theropoda</taxon>
        <taxon>Coelurosauria</taxon>
        <taxon>Aves</taxon>
        <taxon>Neognathae</taxon>
        <taxon>Neoaves</taxon>
        <taxon>Telluraves</taxon>
        <taxon>Australaves</taxon>
        <taxon>Passeriformes</taxon>
        <taxon>Passerellidae</taxon>
        <taxon>Zonotrichia</taxon>
    </lineage>
</organism>
<evidence type="ECO:0000256" key="4">
    <source>
        <dbReference type="ARBA" id="ARBA00023163"/>
    </source>
</evidence>
<keyword evidence="4" id="KW-0804">Transcription</keyword>
<feature type="compositionally biased region" description="Low complexity" evidence="8">
    <location>
        <begin position="279"/>
        <end position="293"/>
    </location>
</feature>
<dbReference type="GO" id="GO:0005667">
    <property type="term" value="C:transcription regulator complex"/>
    <property type="evidence" value="ECO:0007669"/>
    <property type="project" value="TreeGrafter"/>
</dbReference>
<feature type="region of interest" description="Disordered" evidence="8">
    <location>
        <begin position="576"/>
        <end position="603"/>
    </location>
</feature>
<dbReference type="InterPro" id="IPR051098">
    <property type="entry name" value="NeuroDiff_E-box_TFs"/>
</dbReference>
<feature type="compositionally biased region" description="Polar residues" evidence="8">
    <location>
        <begin position="36"/>
        <end position="46"/>
    </location>
</feature>
<dbReference type="GO" id="GO:0046983">
    <property type="term" value="F:protein dimerization activity"/>
    <property type="evidence" value="ECO:0007669"/>
    <property type="project" value="InterPro"/>
</dbReference>
<evidence type="ECO:0000256" key="3">
    <source>
        <dbReference type="ARBA" id="ARBA00023125"/>
    </source>
</evidence>
<evidence type="ECO:0000256" key="5">
    <source>
        <dbReference type="ARBA" id="ARBA00023242"/>
    </source>
</evidence>
<reference evidence="10" key="1">
    <citation type="submission" date="2025-08" db="UniProtKB">
        <authorList>
            <consortium name="Ensembl"/>
        </authorList>
    </citation>
    <scope>IDENTIFICATION</scope>
</reference>
<protein>
    <recommendedName>
        <fullName evidence="6">Transcription factor E2-alpha</fullName>
    </recommendedName>
    <alternativeName>
        <fullName evidence="7">Transcription factor 3</fullName>
    </alternativeName>
</protein>
<dbReference type="AlphaFoldDB" id="A0A8D2QKD9"/>
<evidence type="ECO:0000313" key="11">
    <source>
        <dbReference type="Proteomes" id="UP000694413"/>
    </source>
</evidence>
<dbReference type="GO" id="GO:0000785">
    <property type="term" value="C:chromatin"/>
    <property type="evidence" value="ECO:0007669"/>
    <property type="project" value="TreeGrafter"/>
</dbReference>
<dbReference type="GO" id="GO:0005634">
    <property type="term" value="C:nucleus"/>
    <property type="evidence" value="ECO:0007669"/>
    <property type="project" value="UniProtKB-SubCell"/>
</dbReference>
<feature type="region of interest" description="Disordered" evidence="8">
    <location>
        <begin position="278"/>
        <end position="317"/>
    </location>
</feature>
<dbReference type="Gene3D" id="4.10.280.10">
    <property type="entry name" value="Helix-loop-helix DNA-binding domain"/>
    <property type="match status" value="1"/>
</dbReference>
<dbReference type="Proteomes" id="UP000694413">
    <property type="component" value="Unassembled WGS sequence"/>
</dbReference>
<dbReference type="FunFam" id="4.10.280.10:FF:000001">
    <property type="entry name" value="Putative transcription factor 12"/>
    <property type="match status" value="1"/>
</dbReference>
<evidence type="ECO:0000256" key="7">
    <source>
        <dbReference type="ARBA" id="ARBA00041234"/>
    </source>
</evidence>
<keyword evidence="3" id="KW-0238">DNA-binding</keyword>
<accession>A0A8D2QKD9</accession>
<dbReference type="Ensembl" id="ENSZALT00000028877.1">
    <property type="protein sequence ID" value="ENSZALP00000022182.1"/>
    <property type="gene ID" value="ENSZALG00000017249.1"/>
</dbReference>